<evidence type="ECO:0000313" key="2">
    <source>
        <dbReference type="EMBL" id="MBT1139102.1"/>
    </source>
</evidence>
<reference evidence="2 4" key="2">
    <citation type="submission" date="2021-01" db="EMBL/GenBank/DDBJ databases">
        <title>High-quality draft genome sequence data of six Lactiplantibacillus plantarum subsp. argentoratensis strains isolated from various Greek sourdoughs.</title>
        <authorList>
            <person name="Syrokou M.K."/>
            <person name="Paramithiotis S."/>
            <person name="Skandamis P.N."/>
            <person name="Drosinos E.H."/>
            <person name="Bosnea L."/>
            <person name="Mataragas M."/>
        </authorList>
    </citation>
    <scope>NUCLEOTIDE SEQUENCE [LARGE SCALE GENOMIC DNA]</scope>
    <source>
        <strain evidence="2 4">LQC 2520</strain>
    </source>
</reference>
<accession>A0AAN1Q3U7</accession>
<dbReference type="RefSeq" id="WP_057717443.1">
    <property type="nucleotide sequence ID" value="NZ_BJZD01000092.1"/>
</dbReference>
<gene>
    <name evidence="2" type="ORF">JKL17_13405</name>
    <name evidence="1" type="ORF">LPA65_13915</name>
</gene>
<dbReference type="GeneID" id="89670358"/>
<evidence type="ECO:0000313" key="3">
    <source>
        <dbReference type="Proteomes" id="UP000281644"/>
    </source>
</evidence>
<keyword evidence="4" id="KW-1185">Reference proteome</keyword>
<dbReference type="Proteomes" id="UP000694640">
    <property type="component" value="Unassembled WGS sequence"/>
</dbReference>
<reference evidence="1 3" key="1">
    <citation type="submission" date="2018-10" db="EMBL/GenBank/DDBJ databases">
        <title>Genome sequencing of Lactobacillus species.</title>
        <authorList>
            <person name="Baek C."/>
            <person name="Yi H."/>
        </authorList>
    </citation>
    <scope>NUCLEOTIDE SEQUENCE [LARGE SCALE GENOMIC DNA]</scope>
    <source>
        <strain evidence="1 3">DSM 16365</strain>
    </source>
</reference>
<dbReference type="AlphaFoldDB" id="A0AAN1Q3U7"/>
<protein>
    <submittedName>
        <fullName evidence="1">Uncharacterized protein</fullName>
    </submittedName>
</protein>
<dbReference type="KEGG" id="larg:LPA65_13915"/>
<sequence length="199" mass="21918">MTQLIVPALPVERVQYERAYVLGLEAMVAIIQQLVTRSDGRQAPTDQFPVFAASYDVPQAMAQVTALKAASAQLKVRPSQVTVTRQCVTLRFKLQAGTEQPVWVPSAGALWRLYDGFLSNLAGSPFQHLTSIQISLQRVTGPLAVTVPIRPSFQNYDFQSSISGPAGCTVEVRQVPPVLARRAPIYQLSHYLKVLRLTD</sequence>
<dbReference type="EMBL" id="JAEQMM010000003">
    <property type="protein sequence ID" value="MBT1139102.1"/>
    <property type="molecule type" value="Genomic_DNA"/>
</dbReference>
<dbReference type="Proteomes" id="UP000281644">
    <property type="component" value="Chromosome"/>
</dbReference>
<name>A0AAN1Q3U7_9LACO</name>
<evidence type="ECO:0000313" key="1">
    <source>
        <dbReference type="EMBL" id="AYJ36762.1"/>
    </source>
</evidence>
<evidence type="ECO:0000313" key="4">
    <source>
        <dbReference type="Proteomes" id="UP000694640"/>
    </source>
</evidence>
<proteinExistence type="predicted"/>
<dbReference type="EMBL" id="CP032751">
    <property type="protein sequence ID" value="AYJ36762.1"/>
    <property type="molecule type" value="Genomic_DNA"/>
</dbReference>
<organism evidence="1 3">
    <name type="scientific">Lactiplantibacillus argentoratensis</name>
    <dbReference type="NCBI Taxonomy" id="271881"/>
    <lineage>
        <taxon>Bacteria</taxon>
        <taxon>Bacillati</taxon>
        <taxon>Bacillota</taxon>
        <taxon>Bacilli</taxon>
        <taxon>Lactobacillales</taxon>
        <taxon>Lactobacillaceae</taxon>
        <taxon>Lactiplantibacillus</taxon>
    </lineage>
</organism>